<keyword evidence="11" id="KW-1133">Transmembrane helix</keyword>
<feature type="domain" description="Peptidase M14" evidence="13">
    <location>
        <begin position="38"/>
        <end position="335"/>
    </location>
</feature>
<protein>
    <submittedName>
        <fullName evidence="14">Carboxypeptidase D</fullName>
    </submittedName>
</protein>
<dbReference type="EMBL" id="HBUF01344305">
    <property type="protein sequence ID" value="CAG6707587.1"/>
    <property type="molecule type" value="Transcribed_RNA"/>
</dbReference>
<dbReference type="PRINTS" id="PR00765">
    <property type="entry name" value="CRBOXYPTASEA"/>
</dbReference>
<evidence type="ECO:0000256" key="3">
    <source>
        <dbReference type="ARBA" id="ARBA00022645"/>
    </source>
</evidence>
<evidence type="ECO:0000256" key="5">
    <source>
        <dbReference type="ARBA" id="ARBA00022723"/>
    </source>
</evidence>
<evidence type="ECO:0000256" key="12">
    <source>
        <dbReference type="SAM" id="SignalP"/>
    </source>
</evidence>
<evidence type="ECO:0000256" key="6">
    <source>
        <dbReference type="ARBA" id="ARBA00022801"/>
    </source>
</evidence>
<feature type="compositionally biased region" description="Acidic residues" evidence="10">
    <location>
        <begin position="1357"/>
        <end position="1372"/>
    </location>
</feature>
<feature type="chain" id="PRO_5036262214" evidence="12">
    <location>
        <begin position="22"/>
        <end position="1378"/>
    </location>
</feature>
<dbReference type="CDD" id="cd03858">
    <property type="entry name" value="M14_CP_N-E_like"/>
    <property type="match status" value="1"/>
</dbReference>
<comment type="cofactor">
    <cofactor evidence="1">
        <name>Zn(2+)</name>
        <dbReference type="ChEBI" id="CHEBI:29105"/>
    </cofactor>
</comment>
<dbReference type="PROSITE" id="PS52035">
    <property type="entry name" value="PEPTIDASE_M14"/>
    <property type="match status" value="2"/>
</dbReference>
<organism evidence="14">
    <name type="scientific">Cacopsylla melanoneura</name>
    <dbReference type="NCBI Taxonomy" id="428564"/>
    <lineage>
        <taxon>Eukaryota</taxon>
        <taxon>Metazoa</taxon>
        <taxon>Ecdysozoa</taxon>
        <taxon>Arthropoda</taxon>
        <taxon>Hexapoda</taxon>
        <taxon>Insecta</taxon>
        <taxon>Pterygota</taxon>
        <taxon>Neoptera</taxon>
        <taxon>Paraneoptera</taxon>
        <taxon>Hemiptera</taxon>
        <taxon>Sternorrhyncha</taxon>
        <taxon>Psylloidea</taxon>
        <taxon>Psyllidae</taxon>
        <taxon>Psyllinae</taxon>
        <taxon>Cacopsylla</taxon>
    </lineage>
</organism>
<dbReference type="GO" id="GO:0006518">
    <property type="term" value="P:peptide metabolic process"/>
    <property type="evidence" value="ECO:0007669"/>
    <property type="project" value="TreeGrafter"/>
</dbReference>
<dbReference type="InterPro" id="IPR057246">
    <property type="entry name" value="CARBOXYPEPT_ZN_1"/>
</dbReference>
<dbReference type="PROSITE" id="PS00132">
    <property type="entry name" value="CARBOXYPEPT_ZN_1"/>
    <property type="match status" value="2"/>
</dbReference>
<feature type="region of interest" description="Disordered" evidence="10">
    <location>
        <begin position="1357"/>
        <end position="1378"/>
    </location>
</feature>
<evidence type="ECO:0000256" key="8">
    <source>
        <dbReference type="ARBA" id="ARBA00023180"/>
    </source>
</evidence>
<feature type="domain" description="Peptidase M14" evidence="13">
    <location>
        <begin position="448"/>
        <end position="738"/>
    </location>
</feature>
<dbReference type="CDD" id="cd11308">
    <property type="entry name" value="Peptidase_M14NE-CP-C_like"/>
    <property type="match status" value="2"/>
</dbReference>
<proteinExistence type="inferred from homology"/>
<keyword evidence="12" id="KW-0732">Signal</keyword>
<dbReference type="InterPro" id="IPR050753">
    <property type="entry name" value="Peptidase_M14_domain"/>
</dbReference>
<comment type="similarity">
    <text evidence="2 9">Belongs to the peptidase M14 family.</text>
</comment>
<dbReference type="SUPFAM" id="SSF53187">
    <property type="entry name" value="Zn-dependent exopeptidases"/>
    <property type="match status" value="3"/>
</dbReference>
<keyword evidence="7" id="KW-0862">Zinc</keyword>
<dbReference type="GO" id="GO:0008270">
    <property type="term" value="F:zinc ion binding"/>
    <property type="evidence" value="ECO:0007669"/>
    <property type="project" value="InterPro"/>
</dbReference>
<keyword evidence="8" id="KW-0325">Glycoprotein</keyword>
<keyword evidence="11" id="KW-0472">Membrane</keyword>
<dbReference type="GO" id="GO:0016485">
    <property type="term" value="P:protein processing"/>
    <property type="evidence" value="ECO:0007669"/>
    <property type="project" value="TreeGrafter"/>
</dbReference>
<keyword evidence="6" id="KW-0378">Hydrolase</keyword>
<evidence type="ECO:0000256" key="11">
    <source>
        <dbReference type="SAM" id="Phobius"/>
    </source>
</evidence>
<evidence type="ECO:0000256" key="4">
    <source>
        <dbReference type="ARBA" id="ARBA00022670"/>
    </source>
</evidence>
<keyword evidence="11" id="KW-0812">Transmembrane</keyword>
<dbReference type="InterPro" id="IPR008969">
    <property type="entry name" value="CarboxyPept-like_regulatory"/>
</dbReference>
<feature type="region of interest" description="Disordered" evidence="10">
    <location>
        <begin position="552"/>
        <end position="571"/>
    </location>
</feature>
<evidence type="ECO:0000259" key="13">
    <source>
        <dbReference type="PROSITE" id="PS52035"/>
    </source>
</evidence>
<dbReference type="InterPro" id="IPR057247">
    <property type="entry name" value="CARBOXYPEPT_ZN_2"/>
</dbReference>
<evidence type="ECO:0000256" key="2">
    <source>
        <dbReference type="ARBA" id="ARBA00005988"/>
    </source>
</evidence>
<dbReference type="Pfam" id="PF00246">
    <property type="entry name" value="Peptidase_M14"/>
    <property type="match status" value="2"/>
</dbReference>
<dbReference type="SMART" id="SM00631">
    <property type="entry name" value="Zn_pept"/>
    <property type="match status" value="2"/>
</dbReference>
<feature type="active site" description="Proton donor/acceptor" evidence="9">
    <location>
        <position position="708"/>
    </location>
</feature>
<evidence type="ECO:0000313" key="14">
    <source>
        <dbReference type="EMBL" id="CAG6707588.1"/>
    </source>
</evidence>
<name>A0A8D8UK91_9HEMI</name>
<dbReference type="Gene3D" id="3.40.630.10">
    <property type="entry name" value="Zn peptidases"/>
    <property type="match status" value="2"/>
</dbReference>
<evidence type="ECO:0000256" key="10">
    <source>
        <dbReference type="SAM" id="MobiDB-lite"/>
    </source>
</evidence>
<dbReference type="PANTHER" id="PTHR11532">
    <property type="entry name" value="PROTEASE M14 CARBOXYPEPTIDASE"/>
    <property type="match status" value="1"/>
</dbReference>
<keyword evidence="3 14" id="KW-0121">Carboxypeptidase</keyword>
<reference evidence="14" key="1">
    <citation type="submission" date="2021-05" db="EMBL/GenBank/DDBJ databases">
        <authorList>
            <person name="Alioto T."/>
            <person name="Alioto T."/>
            <person name="Gomez Garrido J."/>
        </authorList>
    </citation>
    <scope>NUCLEOTIDE SEQUENCE</scope>
</reference>
<dbReference type="Pfam" id="PF13620">
    <property type="entry name" value="CarboxypepD_reg"/>
    <property type="match status" value="3"/>
</dbReference>
<sequence length="1378" mass="153567">MSFYNVSLFSLLLVLCWVLETTPVIVNNDPEPFLAHPRYLTFDELTQFLKATAQQYPSKVKLHSIGKSVNNKDLWALEISRNISQGRDLLKPMFKYVANIHGDEVVGYELMNYLIEYLVLNDGTDERVTQLLSETDIFIMPTLNPDGYIASQEGNCNSLPKFVGRTNYHGVDLNRNFPDQFETTSRSGASVQNIEPETLAMMSFIKNNPFVLSGNLHGGAIVASYPFDDSKNHQTCCIESKSPDNEMFKHLAKTYADNNPVMKLGNNCDDHFPNGITNGAYWYDVKGGMQDFNYVYSNCFEVTFELSCCKFPPADQMPKFWKDNKESLLAFIEQSHIGIKGLVTDTNGKPIPGANISVQGISHPIVGTNRGEYWRLLLPGNYRVIVTANGYENAIKDVTVGNETMKPTRVDFQLSPVQTVAVTQTTPSPILETVEKDSHGFIIPQEFSHHNYEQMKAELEHIGKNYPNLTRLYTIGQSVEKRELWVLEISTHPGVHRPGVPEFKYVANMHGNEVVGRELLLLLAQYLCQNYKIDDRVTHMLQTTRIHLMPSMNPDGYERSHVGDRSSGLGRENAHKVDLNRNFPDQFEPYNTSPEPETLAVEKWLQQIPFVLSANLHGGSLVANYPYDDNKAMKAHVDSLTPDDSIFKLLARTYSNAHKKMHVSPGCPEYPNEQFPGGIVNGAQWYIVSGGMQDYNYLHANTLEITLELGCFKFPPAKDLPIYWDDNLPALLAYIEQVHRGVTGFVKGDNEETVSGAAIAVEGLDHVVYTAKDGDYWRLLTPGNYSMHVSAPGYKPVVLKVSVANSTDATILNVTLSKIDLIAWSQQYDANIEDNIQLVTNFSTQIGISYALEAVETAYSVLAEKQNGLLSILDSLRISDPIGGPDEHKLRIGILGGLYSTESASRELLPRLARHLVASKELQVKKILSNSVLTLIPVFGTPSSDTGCITSDAGSVMKLPNIVRGAVHEEPVLEAVSALCSENSFDYLLSLEGGGFTLRYPKSNVNSYNHKFYASMQKIYNESLHTFPGECSSMGHPLLGLKKKVLQTVQDNMQTRIISIGLSCCNHEPVSSIVPLWMHSLEPILNLLESTIQGILVYAKDSNGEPVRTASLKVEGFQDRFHVTPDLALIKLWLPEGSHKISVVAPDYEETMLTLAVTRGQISREEVTLKARSGATAPQTDAEDMKVNLHHDGSGIAGYIVDQYNHKVPGAEVRVGHFSTLSDQTGQYWLPLPYGQHLVNVTSPGYVPSTKLVVIHTGEDTSQVVMLTMNKDNKILGLPRLAFLIFGSTIFIFIIVISLSLFSYCSNRRTDRTKKGFSLLPNKRSLFDFDDSENETEVFRSPLKGGNTSVIKPYFDESDVSYDDDQSSEEDIVVVSRP</sequence>
<dbReference type="PROSITE" id="PS00133">
    <property type="entry name" value="CARBOXYPEPT_ZN_2"/>
    <property type="match status" value="2"/>
</dbReference>
<feature type="transmembrane region" description="Helical" evidence="11">
    <location>
        <begin position="1281"/>
        <end position="1305"/>
    </location>
</feature>
<dbReference type="GO" id="GO:0004181">
    <property type="term" value="F:metallocarboxypeptidase activity"/>
    <property type="evidence" value="ECO:0007669"/>
    <property type="project" value="InterPro"/>
</dbReference>
<dbReference type="GO" id="GO:0005615">
    <property type="term" value="C:extracellular space"/>
    <property type="evidence" value="ECO:0007669"/>
    <property type="project" value="TreeGrafter"/>
</dbReference>
<dbReference type="InterPro" id="IPR000834">
    <property type="entry name" value="Peptidase_M14"/>
</dbReference>
<evidence type="ECO:0000256" key="9">
    <source>
        <dbReference type="PROSITE-ProRule" id="PRU01379"/>
    </source>
</evidence>
<keyword evidence="5" id="KW-0479">Metal-binding</keyword>
<feature type="signal peptide" evidence="12">
    <location>
        <begin position="1"/>
        <end position="21"/>
    </location>
</feature>
<feature type="active site" description="Proton donor/acceptor" evidence="9">
    <location>
        <position position="305"/>
    </location>
</feature>
<dbReference type="Gene3D" id="2.60.40.1120">
    <property type="entry name" value="Carboxypeptidase-like, regulatory domain"/>
    <property type="match status" value="3"/>
</dbReference>
<keyword evidence="4" id="KW-0645">Protease</keyword>
<dbReference type="PANTHER" id="PTHR11532:SF62">
    <property type="entry name" value="CARBOXYPEPTIDASE D"/>
    <property type="match status" value="1"/>
</dbReference>
<evidence type="ECO:0000256" key="1">
    <source>
        <dbReference type="ARBA" id="ARBA00001947"/>
    </source>
</evidence>
<dbReference type="FunFam" id="3.40.630.10:FF:000020">
    <property type="entry name" value="Carboxypeptidase D"/>
    <property type="match status" value="2"/>
</dbReference>
<evidence type="ECO:0000256" key="7">
    <source>
        <dbReference type="ARBA" id="ARBA00022833"/>
    </source>
</evidence>
<accession>A0A8D8UK91</accession>
<dbReference type="SUPFAM" id="SSF49464">
    <property type="entry name" value="Carboxypeptidase regulatory domain-like"/>
    <property type="match status" value="3"/>
</dbReference>
<dbReference type="CDD" id="cd03868">
    <property type="entry name" value="M14_CPD_I"/>
    <property type="match status" value="1"/>
</dbReference>
<dbReference type="EMBL" id="HBUF01344306">
    <property type="protein sequence ID" value="CAG6707588.1"/>
    <property type="molecule type" value="Transcribed_RNA"/>
</dbReference>